<dbReference type="EMBL" id="DTHJ01000153">
    <property type="protein sequence ID" value="HHS63436.1"/>
    <property type="molecule type" value="Genomic_DNA"/>
</dbReference>
<protein>
    <submittedName>
        <fullName evidence="1">Uncharacterized protein</fullName>
    </submittedName>
</protein>
<dbReference type="AlphaFoldDB" id="A0A7C6AG36"/>
<sequence>MDKDSSPVLIKNIYWYDDRTILVRCYDSLEVRDDTTGLQFNTNYLVKILGTAEDTSGATLDGNKNGKSVTLTPNNSQADLKFYTNYLNARNFTNSGIEICSNFSIIFRIEEFSDADRWKRMLTDGGGYNASV</sequence>
<comment type="caution">
    <text evidence="1">The sequence shown here is derived from an EMBL/GenBank/DDBJ whole genome shotgun (WGS) entry which is preliminary data.</text>
</comment>
<gene>
    <name evidence="1" type="ORF">ENV70_07510</name>
</gene>
<proteinExistence type="predicted"/>
<accession>A0A7C6AG36</accession>
<organism evidence="1">
    <name type="scientific">candidate division WOR-3 bacterium</name>
    <dbReference type="NCBI Taxonomy" id="2052148"/>
    <lineage>
        <taxon>Bacteria</taxon>
        <taxon>Bacteria division WOR-3</taxon>
    </lineage>
</organism>
<name>A0A7C6AG36_UNCW3</name>
<evidence type="ECO:0000313" key="1">
    <source>
        <dbReference type="EMBL" id="HHS63436.1"/>
    </source>
</evidence>
<reference evidence="1" key="1">
    <citation type="journal article" date="2020" name="mSystems">
        <title>Genome- and Community-Level Interaction Insights into Carbon Utilization and Element Cycling Functions of Hydrothermarchaeota in Hydrothermal Sediment.</title>
        <authorList>
            <person name="Zhou Z."/>
            <person name="Liu Y."/>
            <person name="Xu W."/>
            <person name="Pan J."/>
            <person name="Luo Z.H."/>
            <person name="Li M."/>
        </authorList>
    </citation>
    <scope>NUCLEOTIDE SEQUENCE [LARGE SCALE GENOMIC DNA]</scope>
    <source>
        <strain evidence="1">SpSt-783</strain>
    </source>
</reference>